<evidence type="ECO:0000259" key="10">
    <source>
        <dbReference type="PROSITE" id="PS50850"/>
    </source>
</evidence>
<dbReference type="PROSITE" id="PS51465">
    <property type="entry name" value="KAZAL_2"/>
    <property type="match status" value="1"/>
</dbReference>
<comment type="caution">
    <text evidence="13">The sequence shown here is derived from an EMBL/GenBank/DDBJ whole genome shotgun (WGS) entry which is preliminary data.</text>
</comment>
<evidence type="ECO:0000313" key="12">
    <source>
        <dbReference type="EMBL" id="CAB3240873.1"/>
    </source>
</evidence>
<feature type="compositionally biased region" description="Polar residues" evidence="8">
    <location>
        <begin position="855"/>
        <end position="875"/>
    </location>
</feature>
<organism evidence="13 14">
    <name type="scientific">Arctia plantaginis</name>
    <name type="common">Wood tiger moth</name>
    <name type="synonym">Phalaena plantaginis</name>
    <dbReference type="NCBI Taxonomy" id="874455"/>
    <lineage>
        <taxon>Eukaryota</taxon>
        <taxon>Metazoa</taxon>
        <taxon>Ecdysozoa</taxon>
        <taxon>Arthropoda</taxon>
        <taxon>Hexapoda</taxon>
        <taxon>Insecta</taxon>
        <taxon>Pterygota</taxon>
        <taxon>Neoptera</taxon>
        <taxon>Endopterygota</taxon>
        <taxon>Lepidoptera</taxon>
        <taxon>Glossata</taxon>
        <taxon>Ditrysia</taxon>
        <taxon>Noctuoidea</taxon>
        <taxon>Erebidae</taxon>
        <taxon>Arctiinae</taxon>
        <taxon>Arctia</taxon>
    </lineage>
</organism>
<dbReference type="GO" id="GO:0016323">
    <property type="term" value="C:basolateral plasma membrane"/>
    <property type="evidence" value="ECO:0007669"/>
    <property type="project" value="TreeGrafter"/>
</dbReference>
<dbReference type="InterPro" id="IPR036058">
    <property type="entry name" value="Kazal_dom_sf"/>
</dbReference>
<feature type="transmembrane region" description="Helical" evidence="9">
    <location>
        <begin position="758"/>
        <end position="780"/>
    </location>
</feature>
<feature type="transmembrane region" description="Helical" evidence="9">
    <location>
        <begin position="165"/>
        <end position="185"/>
    </location>
</feature>
<feature type="compositionally biased region" description="Basic and acidic residues" evidence="8">
    <location>
        <begin position="895"/>
        <end position="952"/>
    </location>
</feature>
<accession>A0A8S1BC35</accession>
<dbReference type="InterPro" id="IPR004156">
    <property type="entry name" value="OATP"/>
</dbReference>
<evidence type="ECO:0000313" key="14">
    <source>
        <dbReference type="Proteomes" id="UP000494106"/>
    </source>
</evidence>
<evidence type="ECO:0000259" key="11">
    <source>
        <dbReference type="PROSITE" id="PS51465"/>
    </source>
</evidence>
<dbReference type="Proteomes" id="UP000494106">
    <property type="component" value="Unassembled WGS sequence"/>
</dbReference>
<keyword evidence="6 9" id="KW-0472">Membrane</keyword>
<dbReference type="EMBL" id="CADEBC010000586">
    <property type="protein sequence ID" value="CAB3256488.1"/>
    <property type="molecule type" value="Genomic_DNA"/>
</dbReference>
<dbReference type="NCBIfam" id="TIGR00805">
    <property type="entry name" value="oat"/>
    <property type="match status" value="1"/>
</dbReference>
<feature type="compositionally biased region" description="Basic and acidic residues" evidence="8">
    <location>
        <begin position="1001"/>
        <end position="1012"/>
    </location>
</feature>
<feature type="transmembrane region" description="Helical" evidence="9">
    <location>
        <begin position="125"/>
        <end position="145"/>
    </location>
</feature>
<dbReference type="PROSITE" id="PS50850">
    <property type="entry name" value="MFS"/>
    <property type="match status" value="1"/>
</dbReference>
<dbReference type="SUPFAM" id="SSF100895">
    <property type="entry name" value="Kazal-type serine protease inhibitors"/>
    <property type="match status" value="1"/>
</dbReference>
<dbReference type="PANTHER" id="PTHR11388">
    <property type="entry name" value="ORGANIC ANION TRANSPORTER"/>
    <property type="match status" value="1"/>
</dbReference>
<sequence length="1052" mass="115443">MTEGERQQNAGGTNAAPQHRKGHRRQESMYAMTGLYAESSGVDGAGDEAGSSAPPQPSHPPRDSIKCHSRNPSAGICDRDRERDKEREKPRQIYPEILDIPHDARDCGILSWRPLFIQRFSSIKVFVFFLSFLVTLQQALSSGYINSVITTIEKRFEIPSSLSGLIASSYEIGNVITVIFVSYLGSRRHIPVWIAVGAVIMGIGSLVFVVPHFIAEVNSETLMNNKSEENICRLPHPLAQDMALGQLSPGIPPSNLRPDNCIKSSPSTFLPVMVFIVAQLLLGCGGSPLLTLGTTYVDDHVRPESSSMYIGCMYSMAAFGPVLGFLLGAYLLSFHMDSFSSANISIGPGDHRWVGMWWGGFLLCGFLLILVAIPFFSFPKVLVREKEKIRLVEKAAAANGASTSKPPPKPQTDIKDTGYGKDIKDIPVSMWRLLKNPVYVVTCLGACMELMIVSGFVVFLPKYLETQFSLGKSQASMFTGSIAIPGACIGIFMGGCLLKRLELRPKGAVQFVLISNTICLSCYALLFFLGCDNIKMAGTTIPYTNNSNLEPFKVNLTAACNFNCLCTETDMEPVCGNNGLTYFSPCHAGCAAFSSSSNFTNCACVHENSRESMTSAVVSGASVAALRGAGAGVGVGAGGGAAREYSEVTVVPVATAGACNPPCTTIFPFLVLLFFMTFVVAVTQMPLLMIVLRSVSEEERSFALGMQFVIFRLFGYIPAPILFGNLIDSTCLLWKQSCSGEKGGRCLLYDIEQFRYRYVGLCGGIKIVALGIFLADWWLVRRRRHLETSPPLDPHKDIAGSIISLDKLFEELPSADNASGFRSRIMSGVSSATTTPMEPMAVTTEMSHDPHRPNLQRTESQYSQDSQTRTATKNSRVLVASRHLRNDSKTIQLEPRARQHSFDEPERGRPVRSESRESRESRREFPRSASRDMAQHSRSGSRDFRVHSRSDSRELSLEQLKHLALKSVESLDLTVLPLARCADDESKRLIESGALRHRRTGSRDCKAPERPASRHKRTSSHHLTLEPPELSLPVHKGRSVDQLAHARLDPAV</sequence>
<dbReference type="GO" id="GO:0015347">
    <property type="term" value="F:sodium-independent organic anion transmembrane transporter activity"/>
    <property type="evidence" value="ECO:0007669"/>
    <property type="project" value="TreeGrafter"/>
</dbReference>
<evidence type="ECO:0000313" key="15">
    <source>
        <dbReference type="Proteomes" id="UP000494256"/>
    </source>
</evidence>
<dbReference type="InterPro" id="IPR036259">
    <property type="entry name" value="MFS_trans_sf"/>
</dbReference>
<proteinExistence type="inferred from homology"/>
<comment type="similarity">
    <text evidence="2">Belongs to the organo anion transporter (TC 2.A.60) family.</text>
</comment>
<evidence type="ECO:0000256" key="1">
    <source>
        <dbReference type="ARBA" id="ARBA00004651"/>
    </source>
</evidence>
<feature type="transmembrane region" description="Helical" evidence="9">
    <location>
        <begin position="666"/>
        <end position="692"/>
    </location>
</feature>
<gene>
    <name evidence="13" type="ORF">APLA_LOCUS15457</name>
    <name evidence="12" type="ORF">APLA_LOCUS9291</name>
</gene>
<feature type="transmembrane region" description="Helical" evidence="9">
    <location>
        <begin position="309"/>
        <end position="336"/>
    </location>
</feature>
<feature type="compositionally biased region" description="Basic and acidic residues" evidence="8">
    <location>
        <begin position="77"/>
        <end position="91"/>
    </location>
</feature>
<evidence type="ECO:0000256" key="9">
    <source>
        <dbReference type="SAM" id="Phobius"/>
    </source>
</evidence>
<dbReference type="Pfam" id="PF03137">
    <property type="entry name" value="OATP"/>
    <property type="match status" value="1"/>
</dbReference>
<feature type="transmembrane region" description="Helical" evidence="9">
    <location>
        <begin position="438"/>
        <end position="460"/>
    </location>
</feature>
<feature type="domain" description="Kazal-like" evidence="11">
    <location>
        <begin position="554"/>
        <end position="603"/>
    </location>
</feature>
<keyword evidence="3" id="KW-1003">Cell membrane</keyword>
<feature type="region of interest" description="Disordered" evidence="8">
    <location>
        <begin position="843"/>
        <end position="952"/>
    </location>
</feature>
<evidence type="ECO:0000256" key="3">
    <source>
        <dbReference type="ARBA" id="ARBA00022475"/>
    </source>
</evidence>
<feature type="domain" description="Major facilitator superfamily (MFS) profile" evidence="10">
    <location>
        <begin position="127"/>
        <end position="784"/>
    </location>
</feature>
<dbReference type="InterPro" id="IPR020846">
    <property type="entry name" value="MFS_dom"/>
</dbReference>
<keyword evidence="4 9" id="KW-0812">Transmembrane</keyword>
<dbReference type="CDD" id="cd17404">
    <property type="entry name" value="MFS_SLCO5_OATP5"/>
    <property type="match status" value="1"/>
</dbReference>
<feature type="transmembrane region" description="Helical" evidence="9">
    <location>
        <begin position="356"/>
        <end position="378"/>
    </location>
</feature>
<evidence type="ECO:0000256" key="4">
    <source>
        <dbReference type="ARBA" id="ARBA00022692"/>
    </source>
</evidence>
<name>A0A8S1BC35_ARCPL</name>
<evidence type="ECO:0000256" key="8">
    <source>
        <dbReference type="SAM" id="MobiDB-lite"/>
    </source>
</evidence>
<keyword evidence="7" id="KW-1015">Disulfide bond</keyword>
<dbReference type="Pfam" id="PF07648">
    <property type="entry name" value="Kazal_2"/>
    <property type="match status" value="1"/>
</dbReference>
<feature type="compositionally biased region" description="Polar residues" evidence="8">
    <location>
        <begin position="7"/>
        <end position="16"/>
    </location>
</feature>
<dbReference type="AlphaFoldDB" id="A0A8S1BC35"/>
<evidence type="ECO:0000256" key="5">
    <source>
        <dbReference type="ARBA" id="ARBA00022989"/>
    </source>
</evidence>
<dbReference type="SUPFAM" id="SSF103473">
    <property type="entry name" value="MFS general substrate transporter"/>
    <property type="match status" value="1"/>
</dbReference>
<dbReference type="EMBL" id="CADEBD010000309">
    <property type="protein sequence ID" value="CAB3240873.1"/>
    <property type="molecule type" value="Genomic_DNA"/>
</dbReference>
<comment type="subcellular location">
    <subcellularLocation>
        <location evidence="1">Cell membrane</location>
        <topology evidence="1">Multi-pass membrane protein</topology>
    </subcellularLocation>
</comment>
<dbReference type="OrthoDB" id="5062115at2759"/>
<reference evidence="14 15" key="1">
    <citation type="submission" date="2020-04" db="EMBL/GenBank/DDBJ databases">
        <authorList>
            <person name="Wallbank WR R."/>
            <person name="Pardo Diaz C."/>
            <person name="Kozak K."/>
            <person name="Martin S."/>
            <person name="Jiggins C."/>
            <person name="Moest M."/>
            <person name="Warren A I."/>
            <person name="Byers J.R.P. K."/>
            <person name="Montejo-Kovacevich G."/>
            <person name="Yen C E."/>
        </authorList>
    </citation>
    <scope>NUCLEOTIDE SEQUENCE [LARGE SCALE GENOMIC DNA]</scope>
</reference>
<dbReference type="InterPro" id="IPR002350">
    <property type="entry name" value="Kazal_dom"/>
</dbReference>
<dbReference type="Gene3D" id="1.20.1250.20">
    <property type="entry name" value="MFS general substrate transporter like domains"/>
    <property type="match status" value="1"/>
</dbReference>
<protein>
    <recommendedName>
        <fullName evidence="16">Solute carrier organic anion transporter family member</fullName>
    </recommendedName>
</protein>
<feature type="region of interest" description="Disordered" evidence="8">
    <location>
        <begin position="1"/>
        <end position="92"/>
    </location>
</feature>
<feature type="transmembrane region" description="Helical" evidence="9">
    <location>
        <begin position="704"/>
        <end position="727"/>
    </location>
</feature>
<feature type="transmembrane region" description="Helical" evidence="9">
    <location>
        <begin position="272"/>
        <end position="297"/>
    </location>
</feature>
<dbReference type="Proteomes" id="UP000494256">
    <property type="component" value="Unassembled WGS sequence"/>
</dbReference>
<feature type="region of interest" description="Disordered" evidence="8">
    <location>
        <begin position="994"/>
        <end position="1036"/>
    </location>
</feature>
<dbReference type="PANTHER" id="PTHR11388:SF142">
    <property type="entry name" value="SOLUTE CARRIER ORGANIC ANION TRANSPORTER FAMILY MEMBER 5A1"/>
    <property type="match status" value="1"/>
</dbReference>
<keyword evidence="5 9" id="KW-1133">Transmembrane helix</keyword>
<evidence type="ECO:0000313" key="13">
    <source>
        <dbReference type="EMBL" id="CAB3256488.1"/>
    </source>
</evidence>
<dbReference type="GO" id="GO:0043252">
    <property type="term" value="P:sodium-independent organic anion transport"/>
    <property type="evidence" value="ECO:0007669"/>
    <property type="project" value="TreeGrafter"/>
</dbReference>
<evidence type="ECO:0000256" key="7">
    <source>
        <dbReference type="ARBA" id="ARBA00023157"/>
    </source>
</evidence>
<feature type="transmembrane region" description="Helical" evidence="9">
    <location>
        <begin position="480"/>
        <end position="498"/>
    </location>
</feature>
<evidence type="ECO:0000256" key="6">
    <source>
        <dbReference type="ARBA" id="ARBA00023136"/>
    </source>
</evidence>
<evidence type="ECO:0000256" key="2">
    <source>
        <dbReference type="ARBA" id="ARBA00009657"/>
    </source>
</evidence>
<evidence type="ECO:0008006" key="16">
    <source>
        <dbReference type="Google" id="ProtNLM"/>
    </source>
</evidence>
<feature type="transmembrane region" description="Helical" evidence="9">
    <location>
        <begin position="192"/>
        <end position="214"/>
    </location>
</feature>
<keyword evidence="14" id="KW-1185">Reference proteome</keyword>